<dbReference type="AlphaFoldDB" id="A4Y822"/>
<name>A4Y822_SHEPC</name>
<evidence type="ECO:0000313" key="1">
    <source>
        <dbReference type="EMBL" id="ABP76105.1"/>
    </source>
</evidence>
<reference evidence="1" key="1">
    <citation type="submission" date="2007-04" db="EMBL/GenBank/DDBJ databases">
        <title>Complete sequence of Shewanella putrefaciens CN-32.</title>
        <authorList>
            <consortium name="US DOE Joint Genome Institute"/>
            <person name="Copeland A."/>
            <person name="Lucas S."/>
            <person name="Lapidus A."/>
            <person name="Barry K."/>
            <person name="Detter J.C."/>
            <person name="Glavina del Rio T."/>
            <person name="Hammon N."/>
            <person name="Israni S."/>
            <person name="Dalin E."/>
            <person name="Tice H."/>
            <person name="Pitluck S."/>
            <person name="Chain P."/>
            <person name="Malfatti S."/>
            <person name="Shin M."/>
            <person name="Vergez L."/>
            <person name="Schmutz J."/>
            <person name="Larimer F."/>
            <person name="Land M."/>
            <person name="Hauser L."/>
            <person name="Kyrpides N."/>
            <person name="Mikhailova N."/>
            <person name="Romine M.F."/>
            <person name="Fredrickson J."/>
            <person name="Tiedje J."/>
            <person name="Richardson P."/>
        </authorList>
    </citation>
    <scope>NUCLEOTIDE SEQUENCE [LARGE SCALE GENOMIC DNA]</scope>
    <source>
        <strain evidence="1">CN-32</strain>
    </source>
</reference>
<organism evidence="1">
    <name type="scientific">Shewanella putrefaciens (strain CN-32 / ATCC BAA-453)</name>
    <dbReference type="NCBI Taxonomy" id="319224"/>
    <lineage>
        <taxon>Bacteria</taxon>
        <taxon>Pseudomonadati</taxon>
        <taxon>Pseudomonadota</taxon>
        <taxon>Gammaproteobacteria</taxon>
        <taxon>Alteromonadales</taxon>
        <taxon>Shewanellaceae</taxon>
        <taxon>Shewanella</taxon>
    </lineage>
</organism>
<protein>
    <submittedName>
        <fullName evidence="1">Uncharacterized protein</fullName>
    </submittedName>
</protein>
<sequence>MVCYTPAHGNPFPHRQNVNIEGHAFVTLQNQAGVVMEVHEYENAYYQVKDDVLTSLPAESEEEVIPA</sequence>
<dbReference type="KEGG" id="spc:Sputcn32_2384"/>
<proteinExistence type="predicted"/>
<dbReference type="HOGENOM" id="CLU_2810042_0_0_6"/>
<accession>A4Y822</accession>
<gene>
    <name evidence="1" type="ordered locus">Sputcn32_2384</name>
</gene>
<dbReference type="STRING" id="319224.Sputcn32_2384"/>
<dbReference type="EMBL" id="CP000681">
    <property type="protein sequence ID" value="ABP76105.1"/>
    <property type="molecule type" value="Genomic_DNA"/>
</dbReference>